<dbReference type="InterPro" id="IPR021556">
    <property type="entry name" value="DUF2950"/>
</dbReference>
<name>A0A840AJT5_9HYPH</name>
<dbReference type="EMBL" id="JACIDS010000001">
    <property type="protein sequence ID" value="MBB3929822.1"/>
    <property type="molecule type" value="Genomic_DNA"/>
</dbReference>
<dbReference type="Pfam" id="PF11453">
    <property type="entry name" value="DUF2950"/>
    <property type="match status" value="1"/>
</dbReference>
<evidence type="ECO:0008006" key="3">
    <source>
        <dbReference type="Google" id="ProtNLM"/>
    </source>
</evidence>
<accession>A0A840AJT5</accession>
<dbReference type="RefSeq" id="WP_380147014.1">
    <property type="nucleotide sequence ID" value="NZ_JBHLWW010000004.1"/>
</dbReference>
<sequence>MALALLAGSFGGAAAQQVFPSPEAASTALVDAARHPGEGRLDLIFGAGGRSLFASGDPDVDKQRLEDFLALASNGSAVVNGTDGQKLLTFGKGGWEFPVPLKQGKDGWAFDVAAGQQAVIDRNVGRNELLAIAACADFVAAQQEYFGSLHDDEPVQQYAKRFLSTPGSHDGLYWEPEDQTDMSPLGDRIAQAAVEPGEAGEPGTYHGYHYRILTRQGPDAPGGAYDYVVNGRLLAGYAMLAYPAEWGASGIMTFLCDQRGNVYQSDLGPQTANLGSRIRSFNPGPGWELVPEE</sequence>
<organism evidence="1 2">
    <name type="scientific">Kaistia hirudinis</name>
    <dbReference type="NCBI Taxonomy" id="1293440"/>
    <lineage>
        <taxon>Bacteria</taxon>
        <taxon>Pseudomonadati</taxon>
        <taxon>Pseudomonadota</taxon>
        <taxon>Alphaproteobacteria</taxon>
        <taxon>Hyphomicrobiales</taxon>
        <taxon>Kaistiaceae</taxon>
        <taxon>Kaistia</taxon>
    </lineage>
</organism>
<dbReference type="AlphaFoldDB" id="A0A840AJT5"/>
<keyword evidence="2" id="KW-1185">Reference proteome</keyword>
<dbReference type="Proteomes" id="UP000553963">
    <property type="component" value="Unassembled WGS sequence"/>
</dbReference>
<gene>
    <name evidence="1" type="ORF">GGR25_000841</name>
</gene>
<proteinExistence type="predicted"/>
<evidence type="ECO:0000313" key="2">
    <source>
        <dbReference type="Proteomes" id="UP000553963"/>
    </source>
</evidence>
<comment type="caution">
    <text evidence="1">The sequence shown here is derived from an EMBL/GenBank/DDBJ whole genome shotgun (WGS) entry which is preliminary data.</text>
</comment>
<reference evidence="1 2" key="1">
    <citation type="submission" date="2020-08" db="EMBL/GenBank/DDBJ databases">
        <title>Genomic Encyclopedia of Type Strains, Phase IV (KMG-IV): sequencing the most valuable type-strain genomes for metagenomic binning, comparative biology and taxonomic classification.</title>
        <authorList>
            <person name="Goeker M."/>
        </authorList>
    </citation>
    <scope>NUCLEOTIDE SEQUENCE [LARGE SCALE GENOMIC DNA]</scope>
    <source>
        <strain evidence="1 2">DSM 25966</strain>
    </source>
</reference>
<evidence type="ECO:0000313" key="1">
    <source>
        <dbReference type="EMBL" id="MBB3929822.1"/>
    </source>
</evidence>
<protein>
    <recommendedName>
        <fullName evidence="3">DUF2950 domain-containing protein</fullName>
    </recommendedName>
</protein>